<evidence type="ECO:0000256" key="8">
    <source>
        <dbReference type="ARBA" id="ARBA00022927"/>
    </source>
</evidence>
<dbReference type="InterPro" id="IPR029046">
    <property type="entry name" value="LolA/LolB/LppX"/>
</dbReference>
<dbReference type="Pfam" id="PF03548">
    <property type="entry name" value="LolA"/>
    <property type="match status" value="1"/>
</dbReference>
<feature type="signal peptide" evidence="10">
    <location>
        <begin position="1"/>
        <end position="30"/>
    </location>
</feature>
<protein>
    <recommendedName>
        <fullName evidence="4 10">Outer-membrane lipoprotein carrier protein</fullName>
    </recommendedName>
</protein>
<comment type="function">
    <text evidence="10">Participates in the translocation of lipoproteins from the inner membrane to the outer membrane. Only forms a complex with a lipoprotein if the residue after the N-terminal Cys is not an aspartate (The Asp acts as a targeting signal to indicate that the lipoprotein should stay in the inner membrane).</text>
</comment>
<proteinExistence type="inferred from homology"/>
<dbReference type="InterPro" id="IPR018323">
    <property type="entry name" value="OM_lipoprot_carrier_LolA_Pbac"/>
</dbReference>
<comment type="caution">
    <text evidence="11">The sequence shown here is derived from an EMBL/GenBank/DDBJ whole genome shotgun (WGS) entry which is preliminary data.</text>
</comment>
<organism evidence="11 12">
    <name type="scientific">Sapientia aquatica</name>
    <dbReference type="NCBI Taxonomy" id="1549640"/>
    <lineage>
        <taxon>Bacteria</taxon>
        <taxon>Pseudomonadati</taxon>
        <taxon>Pseudomonadota</taxon>
        <taxon>Betaproteobacteria</taxon>
        <taxon>Burkholderiales</taxon>
        <taxon>Oxalobacteraceae</taxon>
        <taxon>Sapientia</taxon>
    </lineage>
</organism>
<dbReference type="GO" id="GO:0042953">
    <property type="term" value="P:lipoprotein transport"/>
    <property type="evidence" value="ECO:0007669"/>
    <property type="project" value="InterPro"/>
</dbReference>
<dbReference type="CDD" id="cd16325">
    <property type="entry name" value="LolA"/>
    <property type="match status" value="1"/>
</dbReference>
<dbReference type="PANTHER" id="PTHR35869">
    <property type="entry name" value="OUTER-MEMBRANE LIPOPROTEIN CARRIER PROTEIN"/>
    <property type="match status" value="1"/>
</dbReference>
<dbReference type="GO" id="GO:0044874">
    <property type="term" value="P:lipoprotein localization to outer membrane"/>
    <property type="evidence" value="ECO:0007669"/>
    <property type="project" value="UniProtKB-UniRule"/>
</dbReference>
<evidence type="ECO:0000313" key="12">
    <source>
        <dbReference type="Proteomes" id="UP000294829"/>
    </source>
</evidence>
<dbReference type="HAMAP" id="MF_00240">
    <property type="entry name" value="LolA"/>
    <property type="match status" value="1"/>
</dbReference>
<evidence type="ECO:0000256" key="10">
    <source>
        <dbReference type="HAMAP-Rule" id="MF_00240"/>
    </source>
</evidence>
<keyword evidence="12" id="KW-1185">Reference proteome</keyword>
<keyword evidence="9 10" id="KW-0143">Chaperone</keyword>
<evidence type="ECO:0000256" key="4">
    <source>
        <dbReference type="ARBA" id="ARBA00014035"/>
    </source>
</evidence>
<keyword evidence="8 10" id="KW-0653">Protein transport</keyword>
<dbReference type="OrthoDB" id="9787361at2"/>
<dbReference type="AlphaFoldDB" id="A0A4R5W6N4"/>
<evidence type="ECO:0000256" key="9">
    <source>
        <dbReference type="ARBA" id="ARBA00023186"/>
    </source>
</evidence>
<name>A0A4R5W6N4_9BURK</name>
<evidence type="ECO:0000256" key="6">
    <source>
        <dbReference type="ARBA" id="ARBA00022729"/>
    </source>
</evidence>
<keyword evidence="6 10" id="KW-0732">Signal</keyword>
<evidence type="ECO:0000313" key="11">
    <source>
        <dbReference type="EMBL" id="TDK68064.1"/>
    </source>
</evidence>
<dbReference type="NCBIfam" id="NF000661">
    <property type="entry name" value="PRK00031.1-3"/>
    <property type="match status" value="1"/>
</dbReference>
<dbReference type="Gene3D" id="2.50.20.10">
    <property type="entry name" value="Lipoprotein localisation LolA/LolB/LppX"/>
    <property type="match status" value="1"/>
</dbReference>
<dbReference type="SUPFAM" id="SSF89392">
    <property type="entry name" value="Prokaryotic lipoproteins and lipoprotein localization factors"/>
    <property type="match status" value="1"/>
</dbReference>
<evidence type="ECO:0000256" key="2">
    <source>
        <dbReference type="ARBA" id="ARBA00007615"/>
    </source>
</evidence>
<evidence type="ECO:0000256" key="3">
    <source>
        <dbReference type="ARBA" id="ARBA00011245"/>
    </source>
</evidence>
<dbReference type="InterPro" id="IPR004564">
    <property type="entry name" value="OM_lipoprot_carrier_LolA-like"/>
</dbReference>
<keyword evidence="7 10" id="KW-0574">Periplasm</keyword>
<accession>A0A4R5W6N4</accession>
<evidence type="ECO:0000256" key="7">
    <source>
        <dbReference type="ARBA" id="ARBA00022764"/>
    </source>
</evidence>
<dbReference type="Proteomes" id="UP000294829">
    <property type="component" value="Unassembled WGS sequence"/>
</dbReference>
<keyword evidence="5 10" id="KW-0813">Transport</keyword>
<dbReference type="RefSeq" id="WP_133324361.1">
    <property type="nucleotide sequence ID" value="NZ_SMYL01000001.1"/>
</dbReference>
<evidence type="ECO:0000256" key="1">
    <source>
        <dbReference type="ARBA" id="ARBA00004418"/>
    </source>
</evidence>
<evidence type="ECO:0000256" key="5">
    <source>
        <dbReference type="ARBA" id="ARBA00022448"/>
    </source>
</evidence>
<sequence precursor="true">MWISNQVGKQMKLKAALMLAGAVLAAQVQASGIEQFKAFVTSTHAAKGDFIQRQLKVVDGQPKLSKQTSGTFSFSRPGKFIWLYQTPYLLLQADGDKLFMYDKDLNQVTIKSLGTALSSSPAAILFGSNDLEKNFTIKDVGQKDGMDWLQATPKDKDSTFALISIGMADGVPREMDLRDTFNQTTIILLQNLEKNPALKADQFKFTVPAGADVFNPDQPKAR</sequence>
<comment type="subunit">
    <text evidence="3 10">Monomer.</text>
</comment>
<dbReference type="PANTHER" id="PTHR35869:SF1">
    <property type="entry name" value="OUTER-MEMBRANE LIPOPROTEIN CARRIER PROTEIN"/>
    <property type="match status" value="1"/>
</dbReference>
<comment type="similarity">
    <text evidence="2 10">Belongs to the LolA family.</text>
</comment>
<gene>
    <name evidence="10 11" type="primary">lolA</name>
    <name evidence="11" type="ORF">E2I14_00455</name>
</gene>
<comment type="subcellular location">
    <subcellularLocation>
        <location evidence="1 10">Periplasm</location>
    </subcellularLocation>
</comment>
<dbReference type="EMBL" id="SMYL01000001">
    <property type="protein sequence ID" value="TDK68064.1"/>
    <property type="molecule type" value="Genomic_DNA"/>
</dbReference>
<reference evidence="11 12" key="1">
    <citation type="submission" date="2019-03" db="EMBL/GenBank/DDBJ databases">
        <title>Sapientia aquatica gen. nov., sp. nov., isolated from a crater lake.</title>
        <authorList>
            <person name="Felfoldi T."/>
            <person name="Szabo A."/>
            <person name="Toth E."/>
            <person name="Schumann P."/>
            <person name="Keki Z."/>
            <person name="Marialigeti K."/>
            <person name="Mathe I."/>
        </authorList>
    </citation>
    <scope>NUCLEOTIDE SEQUENCE [LARGE SCALE GENOMIC DNA]</scope>
    <source>
        <strain evidence="11 12">SA-152</strain>
    </source>
</reference>
<feature type="chain" id="PRO_5021050321" description="Outer-membrane lipoprotein carrier protein" evidence="10">
    <location>
        <begin position="31"/>
        <end position="222"/>
    </location>
</feature>
<dbReference type="GO" id="GO:0030288">
    <property type="term" value="C:outer membrane-bounded periplasmic space"/>
    <property type="evidence" value="ECO:0007669"/>
    <property type="project" value="TreeGrafter"/>
</dbReference>
<keyword evidence="11" id="KW-0449">Lipoprotein</keyword>